<evidence type="ECO:0000313" key="1">
    <source>
        <dbReference type="EMBL" id="CAG37292.1"/>
    </source>
</evidence>
<name>Q6AK34_DESPS</name>
<protein>
    <submittedName>
        <fullName evidence="1">Uncharacterized protein</fullName>
    </submittedName>
</protein>
<dbReference type="STRING" id="177439.DP2563"/>
<dbReference type="AlphaFoldDB" id="Q6AK34"/>
<evidence type="ECO:0000313" key="2">
    <source>
        <dbReference type="Proteomes" id="UP000000602"/>
    </source>
</evidence>
<accession>Q6AK34</accession>
<reference evidence="2" key="1">
    <citation type="journal article" date="2004" name="Environ. Microbiol.">
        <title>The genome of Desulfotalea psychrophila, a sulfate-reducing bacterium from permanently cold Arctic sediments.</title>
        <authorList>
            <person name="Rabus R."/>
            <person name="Ruepp A."/>
            <person name="Frickey T."/>
            <person name="Rattei T."/>
            <person name="Fartmann B."/>
            <person name="Stark M."/>
            <person name="Bauer M."/>
            <person name="Zibat A."/>
            <person name="Lombardot T."/>
            <person name="Becker I."/>
            <person name="Amann J."/>
            <person name="Gellner K."/>
            <person name="Teeling H."/>
            <person name="Leuschner W.D."/>
            <person name="Gloeckner F.-O."/>
            <person name="Lupas A.N."/>
            <person name="Amann R."/>
            <person name="Klenk H.-P."/>
        </authorList>
    </citation>
    <scope>NUCLEOTIDE SEQUENCE [LARGE SCALE GENOMIC DNA]</scope>
    <source>
        <strain evidence="2">DSM 12343 / LSv54</strain>
    </source>
</reference>
<organism evidence="1 2">
    <name type="scientific">Desulfotalea psychrophila (strain LSv54 / DSM 12343)</name>
    <dbReference type="NCBI Taxonomy" id="177439"/>
    <lineage>
        <taxon>Bacteria</taxon>
        <taxon>Pseudomonadati</taxon>
        <taxon>Thermodesulfobacteriota</taxon>
        <taxon>Desulfobulbia</taxon>
        <taxon>Desulfobulbales</taxon>
        <taxon>Desulfocapsaceae</taxon>
        <taxon>Desulfotalea</taxon>
    </lineage>
</organism>
<dbReference type="KEGG" id="dps:DP2563"/>
<sequence length="66" mass="7543">MIQISCILINQLTASVVQREVPQWGRHCRVRDSAIISISAIDMASISMKKQAEYFRKQAYHAVTCF</sequence>
<dbReference type="EMBL" id="CR522870">
    <property type="protein sequence ID" value="CAG37292.1"/>
    <property type="molecule type" value="Genomic_DNA"/>
</dbReference>
<dbReference type="HOGENOM" id="CLU_2824127_0_0_7"/>
<proteinExistence type="predicted"/>
<keyword evidence="2" id="KW-1185">Reference proteome</keyword>
<dbReference type="Proteomes" id="UP000000602">
    <property type="component" value="Chromosome"/>
</dbReference>
<gene>
    <name evidence="1" type="ordered locus">DP2563</name>
</gene>